<dbReference type="AlphaFoldDB" id="A0AA40HKD5"/>
<dbReference type="Pfam" id="PF01352">
    <property type="entry name" value="KRAB"/>
    <property type="match status" value="1"/>
</dbReference>
<sequence>MAQSGLDWVSGPLVQGQGLKLLFEAWALVRDPQLAPITAGDPSWFQWPSSTPSQCPKPLFEAWALDRDPQLAPIACRGPQLALITCEGPLLALIFPSDLRLQYPSSNNCSPRLQPSWLGEQQPHEQLTPIKEQQRCAASPCLRSSSPRSHHGCKQCPPEELLATEEKPLPRLPKEQPLPKKPLQPKEQLLHNTTPRSFEFNSALPQLPTIQPWVWAPDKSCSPGDSIQNSESLMGDTCCDRDMIFEDLAIAFSQEEWGLLDEDQRLCTVSHNMGSANFPHYLLKCPMAANAKLCGEP</sequence>
<feature type="domain" description="KRAB" evidence="2">
    <location>
        <begin position="243"/>
        <end position="265"/>
    </location>
</feature>
<dbReference type="Proteomes" id="UP001177744">
    <property type="component" value="Unassembled WGS sequence"/>
</dbReference>
<feature type="region of interest" description="Disordered" evidence="1">
    <location>
        <begin position="165"/>
        <end position="186"/>
    </location>
</feature>
<dbReference type="Gene3D" id="6.10.140.140">
    <property type="match status" value="1"/>
</dbReference>
<dbReference type="EMBL" id="JAULJE010000017">
    <property type="protein sequence ID" value="KAK1332809.1"/>
    <property type="molecule type" value="Genomic_DNA"/>
</dbReference>
<proteinExistence type="predicted"/>
<accession>A0AA40HKD5</accession>
<evidence type="ECO:0000313" key="3">
    <source>
        <dbReference type="EMBL" id="KAK1332809.1"/>
    </source>
</evidence>
<evidence type="ECO:0000256" key="1">
    <source>
        <dbReference type="SAM" id="MobiDB-lite"/>
    </source>
</evidence>
<name>A0AA40HKD5_CNENI</name>
<keyword evidence="4" id="KW-1185">Reference proteome</keyword>
<dbReference type="CDD" id="cd07765">
    <property type="entry name" value="KRAB_A-box"/>
    <property type="match status" value="1"/>
</dbReference>
<dbReference type="InterPro" id="IPR001909">
    <property type="entry name" value="KRAB"/>
</dbReference>
<dbReference type="SUPFAM" id="SSF109640">
    <property type="entry name" value="KRAB domain (Kruppel-associated box)"/>
    <property type="match status" value="1"/>
</dbReference>
<organism evidence="3 4">
    <name type="scientific">Cnephaeus nilssonii</name>
    <name type="common">Northern bat</name>
    <name type="synonym">Eptesicus nilssonii</name>
    <dbReference type="NCBI Taxonomy" id="3371016"/>
    <lineage>
        <taxon>Eukaryota</taxon>
        <taxon>Metazoa</taxon>
        <taxon>Chordata</taxon>
        <taxon>Craniata</taxon>
        <taxon>Vertebrata</taxon>
        <taxon>Euteleostomi</taxon>
        <taxon>Mammalia</taxon>
        <taxon>Eutheria</taxon>
        <taxon>Laurasiatheria</taxon>
        <taxon>Chiroptera</taxon>
        <taxon>Yangochiroptera</taxon>
        <taxon>Vespertilionidae</taxon>
        <taxon>Cnephaeus</taxon>
    </lineage>
</organism>
<dbReference type="InterPro" id="IPR036051">
    <property type="entry name" value="KRAB_dom_sf"/>
</dbReference>
<gene>
    <name evidence="3" type="ORF">QTO34_006340</name>
</gene>
<dbReference type="GO" id="GO:0006355">
    <property type="term" value="P:regulation of DNA-templated transcription"/>
    <property type="evidence" value="ECO:0007669"/>
    <property type="project" value="InterPro"/>
</dbReference>
<feature type="compositionally biased region" description="Basic and acidic residues" evidence="1">
    <location>
        <begin position="165"/>
        <end position="178"/>
    </location>
</feature>
<protein>
    <recommendedName>
        <fullName evidence="2">KRAB domain-containing protein</fullName>
    </recommendedName>
</protein>
<comment type="caution">
    <text evidence="3">The sequence shown here is derived from an EMBL/GenBank/DDBJ whole genome shotgun (WGS) entry which is preliminary data.</text>
</comment>
<reference evidence="3" key="1">
    <citation type="submission" date="2023-06" db="EMBL/GenBank/DDBJ databases">
        <title>Reference genome for the Northern bat (Eptesicus nilssonii), a most northern bat species.</title>
        <authorList>
            <person name="Laine V.N."/>
            <person name="Pulliainen A.T."/>
            <person name="Lilley T.M."/>
        </authorList>
    </citation>
    <scope>NUCLEOTIDE SEQUENCE</scope>
    <source>
        <strain evidence="3">BLF_Eptnil</strain>
        <tissue evidence="3">Kidney</tissue>
    </source>
</reference>
<evidence type="ECO:0000259" key="2">
    <source>
        <dbReference type="Pfam" id="PF01352"/>
    </source>
</evidence>
<evidence type="ECO:0000313" key="4">
    <source>
        <dbReference type="Proteomes" id="UP001177744"/>
    </source>
</evidence>